<evidence type="ECO:0000313" key="2">
    <source>
        <dbReference type="Proteomes" id="UP000796761"/>
    </source>
</evidence>
<evidence type="ECO:0000313" key="1">
    <source>
        <dbReference type="EMBL" id="TRZ05125.1"/>
    </source>
</evidence>
<dbReference type="Proteomes" id="UP000796761">
    <property type="component" value="Unassembled WGS sequence"/>
</dbReference>
<gene>
    <name evidence="1" type="ORF">HGM15179_021982</name>
</gene>
<accession>A0A8K1FWR7</accession>
<dbReference type="AlphaFoldDB" id="A0A8K1FWR7"/>
<reference evidence="1" key="1">
    <citation type="submission" date="2019-04" db="EMBL/GenBank/DDBJ databases">
        <title>Genome assembly of Zosterops borbonicus 15179.</title>
        <authorList>
            <person name="Leroy T."/>
            <person name="Anselmetti Y."/>
            <person name="Tilak M.-K."/>
            <person name="Nabholz B."/>
        </authorList>
    </citation>
    <scope>NUCLEOTIDE SEQUENCE</scope>
    <source>
        <strain evidence="1">HGM_15179</strain>
        <tissue evidence="1">Muscle</tissue>
    </source>
</reference>
<dbReference type="EMBL" id="SWJQ01006255">
    <property type="protein sequence ID" value="TRZ05125.1"/>
    <property type="molecule type" value="Genomic_DNA"/>
</dbReference>
<name>A0A8K1FWR7_9PASS</name>
<proteinExistence type="predicted"/>
<comment type="caution">
    <text evidence="1">The sequence shown here is derived from an EMBL/GenBank/DDBJ whole genome shotgun (WGS) entry which is preliminary data.</text>
</comment>
<protein>
    <submittedName>
        <fullName evidence="1">Uncharacterized protein</fullName>
    </submittedName>
</protein>
<keyword evidence="2" id="KW-1185">Reference proteome</keyword>
<organism evidence="1 2">
    <name type="scientific">Zosterops borbonicus</name>
    <dbReference type="NCBI Taxonomy" id="364589"/>
    <lineage>
        <taxon>Eukaryota</taxon>
        <taxon>Metazoa</taxon>
        <taxon>Chordata</taxon>
        <taxon>Craniata</taxon>
        <taxon>Vertebrata</taxon>
        <taxon>Euteleostomi</taxon>
        <taxon>Archelosauria</taxon>
        <taxon>Archosauria</taxon>
        <taxon>Dinosauria</taxon>
        <taxon>Saurischia</taxon>
        <taxon>Theropoda</taxon>
        <taxon>Coelurosauria</taxon>
        <taxon>Aves</taxon>
        <taxon>Neognathae</taxon>
        <taxon>Neoaves</taxon>
        <taxon>Telluraves</taxon>
        <taxon>Australaves</taxon>
        <taxon>Passeriformes</taxon>
        <taxon>Sylvioidea</taxon>
        <taxon>Zosteropidae</taxon>
        <taxon>Zosterops</taxon>
    </lineage>
</organism>
<dbReference type="OrthoDB" id="10637361at2759"/>
<sequence>MSTQQDLEGVVAVVAILGKVVAIVTTPHKDEWRLLYPESLHRDLRRLIWTLWDTLDHIAVTFLWQALATLRATPRPTQEDVRTAEKAWEESLDVLGGRWSQMS</sequence>